<feature type="transmembrane region" description="Helical" evidence="1">
    <location>
        <begin position="89"/>
        <end position="109"/>
    </location>
</feature>
<keyword evidence="1" id="KW-0472">Membrane</keyword>
<sequence length="122" mass="13630">MGGHRNTLAFLSPTTHESTPLAQIQAFRALLRHTHISQAWLPAVRPPKSPAHVLGSPMFWTEGAPMGASLSKALTSFLPPIRLSLNDSIALIMSFIFPFFCLLSSFRCWRGYEKYSPYLSTH</sequence>
<evidence type="ECO:0000256" key="1">
    <source>
        <dbReference type="SAM" id="Phobius"/>
    </source>
</evidence>
<proteinExistence type="predicted"/>
<dbReference type="AlphaFoldDB" id="A0A7S1MWF9"/>
<protein>
    <submittedName>
        <fullName evidence="2">Uncharacterized protein</fullName>
    </submittedName>
</protein>
<evidence type="ECO:0000313" key="2">
    <source>
        <dbReference type="EMBL" id="CAD8982906.1"/>
    </source>
</evidence>
<dbReference type="EMBL" id="HBFX01056376">
    <property type="protein sequence ID" value="CAD8982906.1"/>
    <property type="molecule type" value="Transcribed_RNA"/>
</dbReference>
<name>A0A7S1MWF9_HEMAN</name>
<organism evidence="2">
    <name type="scientific">Hemiselmis andersenii</name>
    <name type="common">Cryptophyte alga</name>
    <dbReference type="NCBI Taxonomy" id="464988"/>
    <lineage>
        <taxon>Eukaryota</taxon>
        <taxon>Cryptophyceae</taxon>
        <taxon>Cryptomonadales</taxon>
        <taxon>Hemiselmidaceae</taxon>
        <taxon>Hemiselmis</taxon>
    </lineage>
</organism>
<gene>
    <name evidence="2" type="ORF">HAND00432_LOCUS33916</name>
</gene>
<reference evidence="2" key="1">
    <citation type="submission" date="2021-01" db="EMBL/GenBank/DDBJ databases">
        <authorList>
            <person name="Corre E."/>
            <person name="Pelletier E."/>
            <person name="Niang G."/>
            <person name="Scheremetjew M."/>
            <person name="Finn R."/>
            <person name="Kale V."/>
            <person name="Holt S."/>
            <person name="Cochrane G."/>
            <person name="Meng A."/>
            <person name="Brown T."/>
            <person name="Cohen L."/>
        </authorList>
    </citation>
    <scope>NUCLEOTIDE SEQUENCE</scope>
    <source>
        <strain evidence="2">CCMP644</strain>
    </source>
</reference>
<keyword evidence="1" id="KW-1133">Transmembrane helix</keyword>
<accession>A0A7S1MWF9</accession>
<keyword evidence="1" id="KW-0812">Transmembrane</keyword>